<evidence type="ECO:0000313" key="1">
    <source>
        <dbReference type="EMBL" id="KKL07132.1"/>
    </source>
</evidence>
<proteinExistence type="predicted"/>
<gene>
    <name evidence="1" type="ORF">LCGC14_2589100</name>
</gene>
<organism evidence="1">
    <name type="scientific">marine sediment metagenome</name>
    <dbReference type="NCBI Taxonomy" id="412755"/>
    <lineage>
        <taxon>unclassified sequences</taxon>
        <taxon>metagenomes</taxon>
        <taxon>ecological metagenomes</taxon>
    </lineage>
</organism>
<reference evidence="1" key="1">
    <citation type="journal article" date="2015" name="Nature">
        <title>Complex archaea that bridge the gap between prokaryotes and eukaryotes.</title>
        <authorList>
            <person name="Spang A."/>
            <person name="Saw J.H."/>
            <person name="Jorgensen S.L."/>
            <person name="Zaremba-Niedzwiedzka K."/>
            <person name="Martijn J."/>
            <person name="Lind A.E."/>
            <person name="van Eijk R."/>
            <person name="Schleper C."/>
            <person name="Guy L."/>
            <person name="Ettema T.J."/>
        </authorList>
    </citation>
    <scope>NUCLEOTIDE SEQUENCE</scope>
</reference>
<accession>A0A0F9B017</accession>
<dbReference type="AlphaFoldDB" id="A0A0F9B017"/>
<dbReference type="EMBL" id="LAZR01043417">
    <property type="protein sequence ID" value="KKL07132.1"/>
    <property type="molecule type" value="Genomic_DNA"/>
</dbReference>
<protein>
    <submittedName>
        <fullName evidence="1">Uncharacterized protein</fullName>
    </submittedName>
</protein>
<name>A0A0F9B017_9ZZZZ</name>
<sequence length="105" mass="11698">MTSHLNTGCHILDSHGVTLGTTSRESRDICLHCEEDECFLGRNIKWQTDEEEEPEGREIDVQCQGCGCLETLVLVDGMLGTHPRFTETLHLRPDGTKCGEAKRLG</sequence>
<comment type="caution">
    <text evidence="1">The sequence shown here is derived from an EMBL/GenBank/DDBJ whole genome shotgun (WGS) entry which is preliminary data.</text>
</comment>